<accession>A0A7J2S1V9</accession>
<dbReference type="Gene3D" id="3.40.50.300">
    <property type="entry name" value="P-loop containing nucleotide triphosphate hydrolases"/>
    <property type="match status" value="1"/>
</dbReference>
<dbReference type="InterPro" id="IPR027417">
    <property type="entry name" value="P-loop_NTPase"/>
</dbReference>
<evidence type="ECO:0000259" key="1">
    <source>
        <dbReference type="Pfam" id="PF01656"/>
    </source>
</evidence>
<sequence length="87" mass="9339">MTTIVVSGKGGTGKTNVAALIVRIISERKVTLAIDADPDTNLAGALGASIRKTVGDIREGFLDEKDKLPPETDKQAHFEYRLMGIIE</sequence>
<gene>
    <name evidence="2" type="ORF">ENI32_06165</name>
</gene>
<keyword evidence="2" id="KW-0547">Nucleotide-binding</keyword>
<evidence type="ECO:0000313" key="2">
    <source>
        <dbReference type="EMBL" id="HEC57448.1"/>
    </source>
</evidence>
<keyword evidence="2" id="KW-0067">ATP-binding</keyword>
<comment type="caution">
    <text evidence="2">The sequence shown here is derived from an EMBL/GenBank/DDBJ whole genome shotgun (WGS) entry which is preliminary data.</text>
</comment>
<dbReference type="GO" id="GO:0005524">
    <property type="term" value="F:ATP binding"/>
    <property type="evidence" value="ECO:0007669"/>
    <property type="project" value="UniProtKB-KW"/>
</dbReference>
<dbReference type="InterPro" id="IPR002586">
    <property type="entry name" value="CobQ/CobB/MinD/ParA_Nub-bd_dom"/>
</dbReference>
<organism evidence="2">
    <name type="scientific">Candidatus Syntropharchaeum butanivorans</name>
    <dbReference type="NCBI Taxonomy" id="1839936"/>
    <lineage>
        <taxon>Archaea</taxon>
        <taxon>Methanobacteriati</taxon>
        <taxon>Methanobacteriota</taxon>
        <taxon>Stenosarchaea group</taxon>
        <taxon>Methanomicrobia</taxon>
        <taxon>Methanosarcinales</taxon>
        <taxon>ANME-2 cluster</taxon>
        <taxon>Candidatus Syntropharchaeum</taxon>
    </lineage>
</organism>
<protein>
    <submittedName>
        <fullName evidence="2">ATP-binding protein</fullName>
    </submittedName>
</protein>
<dbReference type="AlphaFoldDB" id="A0A7J2S1V9"/>
<feature type="non-terminal residue" evidence="2">
    <location>
        <position position="87"/>
    </location>
</feature>
<proteinExistence type="predicted"/>
<dbReference type="EMBL" id="DRIE01000105">
    <property type="protein sequence ID" value="HEC57448.1"/>
    <property type="molecule type" value="Genomic_DNA"/>
</dbReference>
<dbReference type="Proteomes" id="UP000885936">
    <property type="component" value="Unassembled WGS sequence"/>
</dbReference>
<reference evidence="2" key="1">
    <citation type="journal article" date="2020" name="mSystems">
        <title>Genome- and Community-Level Interaction Insights into Carbon Utilization and Element Cycling Functions of Hydrothermarchaeota in Hydrothermal Sediment.</title>
        <authorList>
            <person name="Zhou Z."/>
            <person name="Liu Y."/>
            <person name="Xu W."/>
            <person name="Pan J."/>
            <person name="Luo Z.H."/>
            <person name="Li M."/>
        </authorList>
    </citation>
    <scope>NUCLEOTIDE SEQUENCE [LARGE SCALE GENOMIC DNA]</scope>
    <source>
        <strain evidence="2">HyVt-386</strain>
    </source>
</reference>
<feature type="domain" description="CobQ/CobB/MinD/ParA nucleotide binding" evidence="1">
    <location>
        <begin position="4"/>
        <end position="51"/>
    </location>
</feature>
<dbReference type="SUPFAM" id="SSF52540">
    <property type="entry name" value="P-loop containing nucleoside triphosphate hydrolases"/>
    <property type="match status" value="1"/>
</dbReference>
<name>A0A7J2S1V9_9EURY</name>
<dbReference type="Pfam" id="PF01656">
    <property type="entry name" value="CbiA"/>
    <property type="match status" value="1"/>
</dbReference>